<dbReference type="PANTHER" id="PTHR43133:SF59">
    <property type="entry name" value="ECF RNA POLYMERASE SIGMA FACTOR SIGR"/>
    <property type="match status" value="1"/>
</dbReference>
<dbReference type="InterPro" id="IPR013249">
    <property type="entry name" value="RNA_pol_sigma70_r4_t2"/>
</dbReference>
<dbReference type="GO" id="GO:0016987">
    <property type="term" value="F:sigma factor activity"/>
    <property type="evidence" value="ECO:0007669"/>
    <property type="project" value="UniProtKB-KW"/>
</dbReference>
<name>A0A3R9V3Q7_9BACT</name>
<dbReference type="GO" id="GO:0006352">
    <property type="term" value="P:DNA-templated transcription initiation"/>
    <property type="evidence" value="ECO:0007669"/>
    <property type="project" value="InterPro"/>
</dbReference>
<accession>A0A3R9V3Q7</accession>
<organism evidence="8 9">
    <name type="scientific">Hymenobacter perfusus</name>
    <dbReference type="NCBI Taxonomy" id="1236770"/>
    <lineage>
        <taxon>Bacteria</taxon>
        <taxon>Pseudomonadati</taxon>
        <taxon>Bacteroidota</taxon>
        <taxon>Cytophagia</taxon>
        <taxon>Cytophagales</taxon>
        <taxon>Hymenobacteraceae</taxon>
        <taxon>Hymenobacter</taxon>
    </lineage>
</organism>
<dbReference type="InterPro" id="IPR014284">
    <property type="entry name" value="RNA_pol_sigma-70_dom"/>
</dbReference>
<dbReference type="CDD" id="cd06171">
    <property type="entry name" value="Sigma70_r4"/>
    <property type="match status" value="1"/>
</dbReference>
<keyword evidence="9" id="KW-1185">Reference proteome</keyword>
<evidence type="ECO:0000256" key="2">
    <source>
        <dbReference type="ARBA" id="ARBA00023015"/>
    </source>
</evidence>
<dbReference type="Pfam" id="PF08281">
    <property type="entry name" value="Sigma70_r4_2"/>
    <property type="match status" value="1"/>
</dbReference>
<dbReference type="PANTHER" id="PTHR43133">
    <property type="entry name" value="RNA POLYMERASE ECF-TYPE SIGMA FACTO"/>
    <property type="match status" value="1"/>
</dbReference>
<dbReference type="Proteomes" id="UP000270291">
    <property type="component" value="Unassembled WGS sequence"/>
</dbReference>
<keyword evidence="2" id="KW-0805">Transcription regulation</keyword>
<protein>
    <submittedName>
        <fullName evidence="8">Sigma-70 family RNA polymerase sigma factor</fullName>
    </submittedName>
</protein>
<feature type="domain" description="RNA polymerase sigma-70 region 2" evidence="6">
    <location>
        <begin position="28"/>
        <end position="90"/>
    </location>
</feature>
<proteinExistence type="inferred from homology"/>
<dbReference type="SUPFAM" id="SSF88659">
    <property type="entry name" value="Sigma3 and sigma4 domains of RNA polymerase sigma factors"/>
    <property type="match status" value="1"/>
</dbReference>
<dbReference type="SUPFAM" id="SSF88946">
    <property type="entry name" value="Sigma2 domain of RNA polymerase sigma factors"/>
    <property type="match status" value="1"/>
</dbReference>
<reference evidence="8 9" key="1">
    <citation type="submission" date="2018-12" db="EMBL/GenBank/DDBJ databases">
        <authorList>
            <person name="Feng G."/>
            <person name="Zhu H."/>
        </authorList>
    </citation>
    <scope>NUCLEOTIDE SEQUENCE [LARGE SCALE GENOMIC DNA]</scope>
    <source>
        <strain evidence="8 9">LMG 26000</strain>
    </source>
</reference>
<dbReference type="InterPro" id="IPR007627">
    <property type="entry name" value="RNA_pol_sigma70_r2"/>
</dbReference>
<dbReference type="Pfam" id="PF04542">
    <property type="entry name" value="Sigma70_r2"/>
    <property type="match status" value="1"/>
</dbReference>
<dbReference type="InterPro" id="IPR036388">
    <property type="entry name" value="WH-like_DNA-bd_sf"/>
</dbReference>
<dbReference type="NCBIfam" id="TIGR02937">
    <property type="entry name" value="sigma70-ECF"/>
    <property type="match status" value="1"/>
</dbReference>
<dbReference type="RefSeq" id="WP_125435388.1">
    <property type="nucleotide sequence ID" value="NZ_RWIU01000001.1"/>
</dbReference>
<sequence length="217" mass="25003">MSDSPERVPKLSKEEKDRRFQAELMPVLDPLYNFAFRLTLDEDDANDLVQETYLKAYRFFEYFEPGTNAKAWLFRILKNSFINDFRKKSKQPAKVDYSEIEGYYNSEDVEADSDAGTASSDMRQQAVRDLIGDEVARALNSLPVDFRTVIILCDLEGFTYEEMAKVLDIPIGTVRSRLHRARNFLKEKLEKYAKSMGYGSNADNSDEDDYTSSTDSE</sequence>
<evidence type="ECO:0000259" key="6">
    <source>
        <dbReference type="Pfam" id="PF04542"/>
    </source>
</evidence>
<dbReference type="GO" id="GO:0003677">
    <property type="term" value="F:DNA binding"/>
    <property type="evidence" value="ECO:0007669"/>
    <property type="project" value="InterPro"/>
</dbReference>
<evidence type="ECO:0000256" key="3">
    <source>
        <dbReference type="ARBA" id="ARBA00023082"/>
    </source>
</evidence>
<feature type="domain" description="RNA polymerase sigma factor 70 region 4 type 2" evidence="7">
    <location>
        <begin position="134"/>
        <end position="185"/>
    </location>
</feature>
<comment type="caution">
    <text evidence="8">The sequence shown here is derived from an EMBL/GenBank/DDBJ whole genome shotgun (WGS) entry which is preliminary data.</text>
</comment>
<dbReference type="Gene3D" id="1.10.10.10">
    <property type="entry name" value="Winged helix-like DNA-binding domain superfamily/Winged helix DNA-binding domain"/>
    <property type="match status" value="1"/>
</dbReference>
<evidence type="ECO:0000313" key="8">
    <source>
        <dbReference type="EMBL" id="RSK46077.1"/>
    </source>
</evidence>
<evidence type="ECO:0000313" key="9">
    <source>
        <dbReference type="Proteomes" id="UP000270291"/>
    </source>
</evidence>
<dbReference type="InterPro" id="IPR013325">
    <property type="entry name" value="RNA_pol_sigma_r2"/>
</dbReference>
<dbReference type="AlphaFoldDB" id="A0A3R9V3Q7"/>
<keyword evidence="3" id="KW-0731">Sigma factor</keyword>
<feature type="compositionally biased region" description="Acidic residues" evidence="5">
    <location>
        <begin position="204"/>
        <end position="217"/>
    </location>
</feature>
<comment type="similarity">
    <text evidence="1">Belongs to the sigma-70 factor family. ECF subfamily.</text>
</comment>
<evidence type="ECO:0000256" key="5">
    <source>
        <dbReference type="SAM" id="MobiDB-lite"/>
    </source>
</evidence>
<feature type="region of interest" description="Disordered" evidence="5">
    <location>
        <begin position="196"/>
        <end position="217"/>
    </location>
</feature>
<dbReference type="InterPro" id="IPR013324">
    <property type="entry name" value="RNA_pol_sigma_r3/r4-like"/>
</dbReference>
<dbReference type="OrthoDB" id="9803470at2"/>
<dbReference type="InterPro" id="IPR039425">
    <property type="entry name" value="RNA_pol_sigma-70-like"/>
</dbReference>
<evidence type="ECO:0000256" key="4">
    <source>
        <dbReference type="ARBA" id="ARBA00023163"/>
    </source>
</evidence>
<evidence type="ECO:0000256" key="1">
    <source>
        <dbReference type="ARBA" id="ARBA00010641"/>
    </source>
</evidence>
<dbReference type="Gene3D" id="1.10.1740.10">
    <property type="match status" value="1"/>
</dbReference>
<dbReference type="EMBL" id="RWIU01000001">
    <property type="protein sequence ID" value="RSK46077.1"/>
    <property type="molecule type" value="Genomic_DNA"/>
</dbReference>
<keyword evidence="4" id="KW-0804">Transcription</keyword>
<gene>
    <name evidence="8" type="ORF">EI293_02595</name>
</gene>
<evidence type="ECO:0000259" key="7">
    <source>
        <dbReference type="Pfam" id="PF08281"/>
    </source>
</evidence>